<evidence type="ECO:0000313" key="4">
    <source>
        <dbReference type="Proteomes" id="UP000091956"/>
    </source>
</evidence>
<feature type="compositionally biased region" description="Polar residues" evidence="1">
    <location>
        <begin position="555"/>
        <end position="566"/>
    </location>
</feature>
<dbReference type="AlphaFoldDB" id="A0A1B8GWQ5"/>
<feature type="compositionally biased region" description="Low complexity" evidence="1">
    <location>
        <begin position="24"/>
        <end position="36"/>
    </location>
</feature>
<gene>
    <name evidence="3" type="ORF">VE01_01428</name>
</gene>
<reference evidence="3 4" key="1">
    <citation type="submission" date="2016-03" db="EMBL/GenBank/DDBJ databases">
        <title>Comparative genomics of Pseudogymnoascus destructans, the fungus causing white-nose syndrome of bats.</title>
        <authorList>
            <person name="Palmer J.M."/>
            <person name="Drees K.P."/>
            <person name="Foster J.T."/>
            <person name="Lindner D.L."/>
        </authorList>
    </citation>
    <scope>NUCLEOTIDE SEQUENCE [LARGE SCALE GENOMIC DNA]</scope>
    <source>
        <strain evidence="3 4">UAMH 10579</strain>
    </source>
</reference>
<keyword evidence="4" id="KW-1185">Reference proteome</keyword>
<dbReference type="EMBL" id="KV460209">
    <property type="protein sequence ID" value="OBU00260.2"/>
    <property type="molecule type" value="Genomic_DNA"/>
</dbReference>
<feature type="compositionally biased region" description="Polar residues" evidence="1">
    <location>
        <begin position="610"/>
        <end position="631"/>
    </location>
</feature>
<proteinExistence type="predicted"/>
<dbReference type="Proteomes" id="UP000091956">
    <property type="component" value="Unassembled WGS sequence"/>
</dbReference>
<evidence type="ECO:0000259" key="2">
    <source>
        <dbReference type="Pfam" id="PF23305"/>
    </source>
</evidence>
<evidence type="ECO:0000313" key="3">
    <source>
        <dbReference type="EMBL" id="OBU00260.2"/>
    </source>
</evidence>
<reference evidence="4" key="2">
    <citation type="journal article" date="2018" name="Nat. Commun.">
        <title>Extreme sensitivity to ultraviolet light in the fungal pathogen causing white-nose syndrome of bats.</title>
        <authorList>
            <person name="Palmer J.M."/>
            <person name="Drees K.P."/>
            <person name="Foster J.T."/>
            <person name="Lindner D.L."/>
        </authorList>
    </citation>
    <scope>NUCLEOTIDE SEQUENCE [LARGE SCALE GENOMIC DNA]</scope>
    <source>
        <strain evidence="4">UAMH 10579</strain>
    </source>
</reference>
<feature type="region of interest" description="Disordered" evidence="1">
    <location>
        <begin position="673"/>
        <end position="721"/>
    </location>
</feature>
<feature type="domain" description="DUF7082" evidence="2">
    <location>
        <begin position="347"/>
        <end position="504"/>
    </location>
</feature>
<feature type="compositionally biased region" description="Polar residues" evidence="1">
    <location>
        <begin position="282"/>
        <end position="291"/>
    </location>
</feature>
<protein>
    <recommendedName>
        <fullName evidence="2">DUF7082 domain-containing protein</fullName>
    </recommendedName>
</protein>
<dbReference type="Pfam" id="PF23305">
    <property type="entry name" value="DUF7082"/>
    <property type="match status" value="1"/>
</dbReference>
<feature type="compositionally biased region" description="Polar residues" evidence="1">
    <location>
        <begin position="69"/>
        <end position="91"/>
    </location>
</feature>
<feature type="region of interest" description="Disordered" evidence="1">
    <location>
        <begin position="69"/>
        <end position="94"/>
    </location>
</feature>
<dbReference type="RefSeq" id="XP_059320017.1">
    <property type="nucleotide sequence ID" value="XM_059463359.1"/>
</dbReference>
<dbReference type="InterPro" id="IPR055509">
    <property type="entry name" value="DUF7082"/>
</dbReference>
<dbReference type="GeneID" id="28834814"/>
<dbReference type="PANTHER" id="PTHR39463:SF1">
    <property type="entry name" value="MEDUSA"/>
    <property type="match status" value="1"/>
</dbReference>
<organism evidence="3 4">
    <name type="scientific">Pseudogymnoascus verrucosus</name>
    <dbReference type="NCBI Taxonomy" id="342668"/>
    <lineage>
        <taxon>Eukaryota</taxon>
        <taxon>Fungi</taxon>
        <taxon>Dikarya</taxon>
        <taxon>Ascomycota</taxon>
        <taxon>Pezizomycotina</taxon>
        <taxon>Leotiomycetes</taxon>
        <taxon>Thelebolales</taxon>
        <taxon>Thelebolaceae</taxon>
        <taxon>Pseudogymnoascus</taxon>
    </lineage>
</organism>
<sequence length="721" mass="78949">MSAFGKPPPSHLQGFDASRSFSDPAYAYPAAPQHASQPPPHASPFQNAPEMAQVSYGSHATRGSYDEQQAGSYAPFNSNPTPASIRVTSRQPPRGLPGSKLDVYVASVYELMTTSLESIFLMFGQQKCQASLMRYEQQSRDYQYIVSTEVPQIAVEAWESAEMPLFLLIENAEGELMEKVDVGPFTYERGRLGSDAESLKSTERSSSLVMKPQEDFSTYSYLPSDNYSPQVQYGAYEGIHSQQFGRGNSMYQPSPPGRGMYQYSSGSPSSAIKARSNQIPTWASSYRNGSSDGHHNQGMPGRTSLPSISPSPLLVRTSTIDQNRNNAGVPMNASGSYYHQAMHPLAVILNLHNDLDSMGRLNTWSTEEIQSRRRILQFKRSQSGNTINIRVKPVMPEERQQHSICISCILWEDKNQCFVTSVDTIYLLEYIMAQKFQTEEKNRIRRNLEHFKPLTVKKPIPDKYDETNAFFTAIMGFPQPKPRNIEKDIKVFAWKSLSNALRKITSKYSVKSGSSQPQASLPPPTLLTPASSTGYGDNSTTAYGQPTDRNGMFSPRSSTRSMSGASTHPPPFAGIPARLNSPPYNHLNPIKGDINHNNSAAPPNLPLFADNTTTNHSSHGAGTGAQWSAPTQHHMPAPLQQYTPRSSWDLTAAAAGGYADPAAQAQGSAVGGAVTAAGGMPSVLQRPPTTQMPLSPLRSRGGLEEVGAKEERRGSLQALRS</sequence>
<dbReference type="STRING" id="342668.A0A1B8GWQ5"/>
<feature type="compositionally biased region" description="Polar residues" evidence="1">
    <location>
        <begin position="534"/>
        <end position="548"/>
    </location>
</feature>
<feature type="compositionally biased region" description="Pro residues" evidence="1">
    <location>
        <begin position="1"/>
        <end position="10"/>
    </location>
</feature>
<name>A0A1B8GWQ5_9PEZI</name>
<evidence type="ECO:0000256" key="1">
    <source>
        <dbReference type="SAM" id="MobiDB-lite"/>
    </source>
</evidence>
<dbReference type="GO" id="GO:0005634">
    <property type="term" value="C:nucleus"/>
    <property type="evidence" value="ECO:0007669"/>
    <property type="project" value="TreeGrafter"/>
</dbReference>
<feature type="region of interest" description="Disordered" evidence="1">
    <location>
        <begin position="508"/>
        <end position="632"/>
    </location>
</feature>
<feature type="region of interest" description="Disordered" evidence="1">
    <location>
        <begin position="1"/>
        <end position="50"/>
    </location>
</feature>
<accession>A0A1B8GWQ5</accession>
<feature type="compositionally biased region" description="Basic and acidic residues" evidence="1">
    <location>
        <begin position="701"/>
        <end position="714"/>
    </location>
</feature>
<feature type="region of interest" description="Disordered" evidence="1">
    <location>
        <begin position="282"/>
        <end position="310"/>
    </location>
</feature>
<dbReference type="PANTHER" id="PTHR39463">
    <property type="entry name" value="MEDUSA"/>
    <property type="match status" value="1"/>
</dbReference>